<comment type="caution">
    <text evidence="4">The sequence shown here is derived from an EMBL/GenBank/DDBJ whole genome shotgun (WGS) entry which is preliminary data.</text>
</comment>
<name>A0ABD3SAU6_9LAMI</name>
<evidence type="ECO:0000256" key="2">
    <source>
        <dbReference type="RuleBase" id="RU003616"/>
    </source>
</evidence>
<dbReference type="Gene3D" id="2.60.40.790">
    <property type="match status" value="1"/>
</dbReference>
<proteinExistence type="inferred from homology"/>
<comment type="similarity">
    <text evidence="1 2">Belongs to the small heat shock protein (HSP20) family.</text>
</comment>
<dbReference type="Proteomes" id="UP001634393">
    <property type="component" value="Unassembled WGS sequence"/>
</dbReference>
<evidence type="ECO:0000313" key="5">
    <source>
        <dbReference type="Proteomes" id="UP001634393"/>
    </source>
</evidence>
<reference evidence="4 5" key="1">
    <citation type="submission" date="2024-12" db="EMBL/GenBank/DDBJ databases">
        <title>The unique morphological basis and parallel evolutionary history of personate flowers in Penstemon.</title>
        <authorList>
            <person name="Depatie T.H."/>
            <person name="Wessinger C.A."/>
        </authorList>
    </citation>
    <scope>NUCLEOTIDE SEQUENCE [LARGE SCALE GENOMIC DNA]</scope>
    <source>
        <strain evidence="4">WTNN_2</strain>
        <tissue evidence="4">Leaf</tissue>
    </source>
</reference>
<accession>A0ABD3SAU6</accession>
<dbReference type="InterPro" id="IPR008978">
    <property type="entry name" value="HSP20-like_chaperone"/>
</dbReference>
<dbReference type="InterPro" id="IPR002068">
    <property type="entry name" value="A-crystallin/Hsp20_dom"/>
</dbReference>
<dbReference type="PROSITE" id="PS01031">
    <property type="entry name" value="SHSP"/>
    <property type="match status" value="1"/>
</dbReference>
<protein>
    <recommendedName>
        <fullName evidence="3">SHSP domain-containing protein</fullName>
    </recommendedName>
</protein>
<dbReference type="PANTHER" id="PTHR47838:SF1">
    <property type="entry name" value="21.7 KDA CLASS VI HEAT SHOCK PROTEIN"/>
    <property type="match status" value="1"/>
</dbReference>
<keyword evidence="5" id="KW-1185">Reference proteome</keyword>
<sequence>MSNYKQIEIQFEDPNPRIWCHALKEDGFGRFMSKEENSIVEKIFGAGSFFSPLLFGKFFDPSDAFPLWEFESDVLLPNNNSNNNNSRKIEWFQTDDEFVLKAELPAAGLGNNTIQVCVVNGEILEISGQYRESKSKSKSKDWKSSHWWEHGFVRRLELPKHTDWKKSEAHLKNDVVLEIKIPKIPPDCDVPQVN</sequence>
<organism evidence="4 5">
    <name type="scientific">Penstemon smallii</name>
    <dbReference type="NCBI Taxonomy" id="265156"/>
    <lineage>
        <taxon>Eukaryota</taxon>
        <taxon>Viridiplantae</taxon>
        <taxon>Streptophyta</taxon>
        <taxon>Embryophyta</taxon>
        <taxon>Tracheophyta</taxon>
        <taxon>Spermatophyta</taxon>
        <taxon>Magnoliopsida</taxon>
        <taxon>eudicotyledons</taxon>
        <taxon>Gunneridae</taxon>
        <taxon>Pentapetalae</taxon>
        <taxon>asterids</taxon>
        <taxon>lamiids</taxon>
        <taxon>Lamiales</taxon>
        <taxon>Plantaginaceae</taxon>
        <taxon>Cheloneae</taxon>
        <taxon>Penstemon</taxon>
    </lineage>
</organism>
<evidence type="ECO:0000313" key="4">
    <source>
        <dbReference type="EMBL" id="KAL3821538.1"/>
    </source>
</evidence>
<gene>
    <name evidence="4" type="ORF">ACJIZ3_007443</name>
</gene>
<dbReference type="SUPFAM" id="SSF49764">
    <property type="entry name" value="HSP20-like chaperones"/>
    <property type="match status" value="1"/>
</dbReference>
<dbReference type="EMBL" id="JBJXBP010000007">
    <property type="protein sequence ID" value="KAL3821538.1"/>
    <property type="molecule type" value="Genomic_DNA"/>
</dbReference>
<feature type="domain" description="SHSP" evidence="3">
    <location>
        <begin position="80"/>
        <end position="194"/>
    </location>
</feature>
<dbReference type="PANTHER" id="PTHR47838">
    <property type="entry name" value="21.7 KDA CLASS VI HEAT SHOCK PROTEIN"/>
    <property type="match status" value="1"/>
</dbReference>
<evidence type="ECO:0000259" key="3">
    <source>
        <dbReference type="PROSITE" id="PS01031"/>
    </source>
</evidence>
<dbReference type="AlphaFoldDB" id="A0ABD3SAU6"/>
<evidence type="ECO:0000256" key="1">
    <source>
        <dbReference type="PROSITE-ProRule" id="PRU00285"/>
    </source>
</evidence>
<dbReference type="Pfam" id="PF00011">
    <property type="entry name" value="HSP20"/>
    <property type="match status" value="1"/>
</dbReference>